<dbReference type="EMBL" id="JAWDJW010002752">
    <property type="protein sequence ID" value="KAK3077530.1"/>
    <property type="molecule type" value="Genomic_DNA"/>
</dbReference>
<evidence type="ECO:0000313" key="1">
    <source>
        <dbReference type="EMBL" id="KAK3077530.1"/>
    </source>
</evidence>
<accession>A0ACC3DLE3</accession>
<dbReference type="Proteomes" id="UP001186974">
    <property type="component" value="Unassembled WGS sequence"/>
</dbReference>
<gene>
    <name evidence="1" type="ORF">LTS18_009995</name>
</gene>
<comment type="caution">
    <text evidence="1">The sequence shown here is derived from an EMBL/GenBank/DDBJ whole genome shotgun (WGS) entry which is preliminary data.</text>
</comment>
<proteinExistence type="predicted"/>
<reference evidence="1" key="1">
    <citation type="submission" date="2024-09" db="EMBL/GenBank/DDBJ databases">
        <title>Black Yeasts Isolated from many extreme environments.</title>
        <authorList>
            <person name="Coleine C."/>
            <person name="Stajich J.E."/>
            <person name="Selbmann L."/>
        </authorList>
    </citation>
    <scope>NUCLEOTIDE SEQUENCE</scope>
    <source>
        <strain evidence="1">CCFEE 5737</strain>
    </source>
</reference>
<evidence type="ECO:0000313" key="2">
    <source>
        <dbReference type="Proteomes" id="UP001186974"/>
    </source>
</evidence>
<keyword evidence="2" id="KW-1185">Reference proteome</keyword>
<sequence length="339" mass="39082">MAEEVIVASAVVVPDAPSPAPEPLETPEPSLKRRQSSTSESSMKRRRLSTEDDGHIKSEANGYPVKLEENGERTRQREPPSRRKSSQLEERKRGKRLFGGLLNTLSQSSASPAQRRRQDIEKKQHAKLRQQEEEHSQRNQERLDKLLAIRRREQWKFEEQSMRIRHDNMLNLAHFLQTKTEPKLYYKPWELRPEDEERIKDQIEEVEDIIDREVGEFEARRAKEAPELHRRKEKKLDTNGVKSCANEEAPVEVEQKDDPVGDAPPTQAVDITTTTDDGANMANPNTEDHETEETTKEWQEAQQEGQDAEEANEEQADVDMDKEDAGDIVVEGEEDTVIY</sequence>
<protein>
    <submittedName>
        <fullName evidence="1">Uncharacterized protein</fullName>
    </submittedName>
</protein>
<organism evidence="1 2">
    <name type="scientific">Coniosporium uncinatum</name>
    <dbReference type="NCBI Taxonomy" id="93489"/>
    <lineage>
        <taxon>Eukaryota</taxon>
        <taxon>Fungi</taxon>
        <taxon>Dikarya</taxon>
        <taxon>Ascomycota</taxon>
        <taxon>Pezizomycotina</taxon>
        <taxon>Dothideomycetes</taxon>
        <taxon>Dothideomycetes incertae sedis</taxon>
        <taxon>Coniosporium</taxon>
    </lineage>
</organism>
<name>A0ACC3DLE3_9PEZI</name>